<dbReference type="OrthoDB" id="5959521at2759"/>
<proteinExistence type="predicted"/>
<evidence type="ECO:0000313" key="2">
    <source>
        <dbReference type="EMBL" id="RMX61166.1"/>
    </source>
</evidence>
<dbReference type="InterPro" id="IPR006626">
    <property type="entry name" value="PbH1"/>
</dbReference>
<evidence type="ECO:0000313" key="3">
    <source>
        <dbReference type="Proteomes" id="UP000275408"/>
    </source>
</evidence>
<dbReference type="Proteomes" id="UP000275408">
    <property type="component" value="Unassembled WGS sequence"/>
</dbReference>
<comment type="caution">
    <text evidence="2">The sequence shown here is derived from an EMBL/GenBank/DDBJ whole genome shotgun (WGS) entry which is preliminary data.</text>
</comment>
<keyword evidence="1" id="KW-0812">Transmembrane</keyword>
<dbReference type="PANTHER" id="PTHR11319:SF35">
    <property type="entry name" value="OUTER MEMBRANE PROTEIN PMPC-RELATED"/>
    <property type="match status" value="1"/>
</dbReference>
<evidence type="ECO:0000256" key="1">
    <source>
        <dbReference type="SAM" id="Phobius"/>
    </source>
</evidence>
<feature type="transmembrane region" description="Helical" evidence="1">
    <location>
        <begin position="1413"/>
        <end position="1433"/>
    </location>
</feature>
<feature type="transmembrane region" description="Helical" evidence="1">
    <location>
        <begin position="1592"/>
        <end position="1617"/>
    </location>
</feature>
<sequence>MVAKFASTEKIVSQIHECLKTDSPNGTEFKTIEKSVSIQGVSSPAHISCGLIFAPRFKYGSFSNLVFNNTRYGLVFSDVPFYDVVISKCKFINCQKAVFMQWERNFSRIPVGILWNQIDFVIPEKCSLVATDGEFRYNAKSIAVKLPNSIVETTILRCFFEGAKGRFNVTSFDRNLTGAVIIRSQANSIITYPIHVFVSITDSIFQELGHKDNSFAVLVRVDNLFGDGNISLFNTSFLNNENSVFVHGGFGLNLTHVTVTSTYGHAIMASAPPKTLIKAPGVRVFLEKCVLVNNRIGIRMSKTTCLDNTDRYCSTGDQTLVVKNSLILGGNETLGTGDAIRFGMSFPKQNYTRAVLKPGKETVYLSPNLKAKLLLENVTFHGLHDCALSVSTEKNVLGLISVKNCRFFDNTQFVNRLYERGTIQIEFPNDDPPKCPRATKGNESKELVWDKKSELPVMIEDTLFENNVGIAGALSFLNGNVTINNCAFKNNKGVALGGHVYMKTGFGILNINNCSFLRKETSLIDHSRVSAAGCFLRSESAGPLTIQNSSFIADVNQEFHPIFAATKSSTIKIDSSTSFKCPDGTQIKLENINLRGSETCWISVAYVKFFCEECQDGFYNGTKGRFHVTNDNRSIKGAVFVRSQASSVTTYPINILVSITNSIFQDLGHQDNSFAVSVRVDNLFGNGNILLFNTSFLNNENSVFVHGGFGLNLTHVTVTSTYGCAIMASAPPKTLIKAPGVRVFLEKCVLVNNRNGIRMSTTTCLDSTEAFCSTADQTLVVKSSLILGGNETLGTGDAIKFEMSFPKYNDSRAVLRPGKEEVYLSPDFEGKLLLENVTFHGLHGYALSFSTEKNVRGLISVKNCRFLNNTQFVNRLYERGTIQIEFPNDDPPKCPRASKGNESKELVWDKKSELPVIIEDTLFENNVGISGALSFLNGNVTIKNCAFKNNEGVALGGHVYMKTGFGILNINNCSFLQKETSLIDHSRVSAVGCFLRSESAGPLKIQNSSFVADVNQEFDPIFAATKSNTIKIDSSTSFKCPDGKQIKLENIELVRGRETCWISVAHLKFLCEECPDGFYNLNRGSSSGLDIHKETKCLKCPYGATCENGDIKAQENFWGCYSSPLSTKLEFHPCPLEYCKPPTRPNTHAFNGCHGSRTGVLCGQCAEGFSEDLYSTSCREREKCHDHWFWIASLIYVIMLSLYLVFKPPIFPWLYRQCLWFRKKSNSSQRQAAPHEANDEEHDAGYFKTIFYFYQVAEILMIKSPEAALHIVRTINGSIGCPFPGFNVVTKELFLCLKFLATLLSIAMIYAIHRVISRRFRHTPKPSLTLYLAVVLETLLLGYETLADTSLKLMHCVPVGLEWRLFIDGNIPCWQWWQYMQIVFISVFIIPLVLVLFWGSLMLSKDKLSAKEFLTSCAFPLPFLFIWLYRYVFKKPSLPEFKLFWGNTHDAEKPSLHEFKLFWGNTYDAEEIKKVLHDPFRPPCGDDYGTLYWESVLTGRRFLLLTIGNFITDPLTRFICLDFACVVTLVHHLVSRPFRDRKANICEALSLMSLVAICTFNLAEVTLIAQGLEPTGPKENLFYALEWIEVALLGFLPAIACILMVLAALSQVIRVLYHYLRLLPRTEVDLIYTIL</sequence>
<dbReference type="SMART" id="SM00710">
    <property type="entry name" value="PbH1"/>
    <property type="match status" value="9"/>
</dbReference>
<keyword evidence="3" id="KW-1185">Reference proteome</keyword>
<feature type="transmembrane region" description="Helical" evidence="1">
    <location>
        <begin position="1187"/>
        <end position="1206"/>
    </location>
</feature>
<dbReference type="InterPro" id="IPR011050">
    <property type="entry name" value="Pectin_lyase_fold/virulence"/>
</dbReference>
<accession>A0A3M6V5F0</accession>
<reference evidence="2 3" key="1">
    <citation type="journal article" date="2018" name="Sci. Rep.">
        <title>Comparative analysis of the Pocillopora damicornis genome highlights role of immune system in coral evolution.</title>
        <authorList>
            <person name="Cunning R."/>
            <person name="Bay R.A."/>
            <person name="Gillette P."/>
            <person name="Baker A.C."/>
            <person name="Traylor-Knowles N."/>
        </authorList>
    </citation>
    <scope>NUCLEOTIDE SEQUENCE [LARGE SCALE GENOMIC DNA]</scope>
    <source>
        <strain evidence="2">RSMAS</strain>
        <tissue evidence="2">Whole animal</tissue>
    </source>
</reference>
<gene>
    <name evidence="2" type="ORF">pdam_00005652</name>
</gene>
<name>A0A3M6V5F0_POCDA</name>
<dbReference type="EMBL" id="RCHS01000074">
    <property type="protein sequence ID" value="RMX61166.1"/>
    <property type="molecule type" value="Genomic_DNA"/>
</dbReference>
<dbReference type="PANTHER" id="PTHR11319">
    <property type="entry name" value="G PROTEIN-COUPLED RECEPTOR-RELATED"/>
    <property type="match status" value="1"/>
</dbReference>
<feature type="transmembrane region" description="Helical" evidence="1">
    <location>
        <begin position="1328"/>
        <end position="1346"/>
    </location>
</feature>
<feature type="transmembrane region" description="Helical" evidence="1">
    <location>
        <begin position="1293"/>
        <end position="1316"/>
    </location>
</feature>
<feature type="transmembrane region" description="Helical" evidence="1">
    <location>
        <begin position="1382"/>
        <end position="1401"/>
    </location>
</feature>
<dbReference type="SUPFAM" id="SSF51126">
    <property type="entry name" value="Pectin lyase-like"/>
    <property type="match status" value="2"/>
</dbReference>
<feature type="transmembrane region" description="Helical" evidence="1">
    <location>
        <begin position="1548"/>
        <end position="1572"/>
    </location>
</feature>
<organism evidence="2 3">
    <name type="scientific">Pocillopora damicornis</name>
    <name type="common">Cauliflower coral</name>
    <name type="synonym">Millepora damicornis</name>
    <dbReference type="NCBI Taxonomy" id="46731"/>
    <lineage>
        <taxon>Eukaryota</taxon>
        <taxon>Metazoa</taxon>
        <taxon>Cnidaria</taxon>
        <taxon>Anthozoa</taxon>
        <taxon>Hexacorallia</taxon>
        <taxon>Scleractinia</taxon>
        <taxon>Astrocoeniina</taxon>
        <taxon>Pocilloporidae</taxon>
        <taxon>Pocillopora</taxon>
    </lineage>
</organism>
<keyword evidence="1" id="KW-1133">Transmembrane helix</keyword>
<protein>
    <submittedName>
        <fullName evidence="2">Uncharacterized protein</fullName>
    </submittedName>
</protein>
<keyword evidence="1" id="KW-0472">Membrane</keyword>